<dbReference type="VEuPathDB" id="TriTrypDB:TcBrA4_0003170"/>
<evidence type="ECO:0000313" key="3">
    <source>
        <dbReference type="Proteomes" id="UP000246121"/>
    </source>
</evidence>
<dbReference type="VEuPathDB" id="TriTrypDB:Tc_MARK_8456"/>
<dbReference type="Proteomes" id="UP000246121">
    <property type="component" value="Unassembled WGS sequence"/>
</dbReference>
<dbReference type="VEuPathDB" id="TriTrypDB:BCY84_16091"/>
<dbReference type="VEuPathDB" id="TriTrypDB:TcCLB.509757.10"/>
<dbReference type="EMBL" id="PRFA01000013">
    <property type="protein sequence ID" value="PWU98186.1"/>
    <property type="molecule type" value="Genomic_DNA"/>
</dbReference>
<dbReference type="VEuPathDB" id="TriTrypDB:C3747_7g188"/>
<dbReference type="VEuPathDB" id="TriTrypDB:TcYC6_0080760"/>
<dbReference type="AlphaFoldDB" id="A0A2V2VQZ4"/>
<keyword evidence="1" id="KW-0175">Coiled coil</keyword>
<dbReference type="VEuPathDB" id="TriTrypDB:TcG_02401"/>
<evidence type="ECO:0000256" key="1">
    <source>
        <dbReference type="SAM" id="Coils"/>
    </source>
</evidence>
<sequence length="1052" mass="116527">MNAALLEGLRRAGHSLKEGSHNEAEYVIRSLQAINDPAAAEETIRILQDSVQELGHDVTYVHFAAFRLLRFYLTRNGVLWGESTRRLLHFLLDYVESKGDQIVTLAWRPVLSEAALDAAVMLKLSCASAEGGVDTTIFLGIVSDMLSLLAERKSEGFIVFVRHVVIHLVEEFGLYHPSSRGREMPLRFHRACRSAFECHGLVRFLDALLCCAATGLSETSRTVEALFQCLDTILSWSTHCFFEEEVAEDECSHSFQVSGILWHTLLLEGVTVAGTKITIDSLLRTWYSEGNLCGFFFNPLSLVELICQFCGITMKSWSVSDKMNYGERFLSLTCFVTRKLLAVAGPCEDARTVLPLAISGVRNIVENLGDIFTVHEILVCYVSELSIFARTLIEFDSRFPDDDGIMAALDKALSCLFKLVTMMPWHDVSCTAVAAAGMEVFHTFLSVKLSNAHSSEEAEHFSDTFTMSHISLLGHLARSDPERAAESLCLSLEELQGRNAKLEQHLSGSDRLQVQEGIWLVLKIIDAFLADACEGEEVSIPSCFAGSFRSGSHPVLKIVSTLMVLMQEVEQNLSVASPALVSSLLEVFGTFIGVYVTADDGGVAGNNFFAQACIAVVSYVFHALRAFSFDEDVALAGCRVLDISVKIEGGTFLLRSSGILHTAEELFTCGQLFYEDVRGRITGFWIRCVSEGTFSERIVPVLQTFDIHGTDFTSVDVTLCLERCSSLAGLFVSLQGSERLAWCFASLTSLCDHVLSVSVCRFYEKEVTIRTTELILQLFLTCSVTLHGEEVLWVLSKVRMTLASVINTIAEDPTWSNEGAEEEQHRLLKLISRLFCEVSRWVMMECTLPSDLLHPLGTSVISSLSGFLKLFNERSLSFPELRESVFAAFQLCAEAFTRDFVSHTDSQVFLLTILFALDDESVDVQRVGISVAERVVTCLRDSGLKNHELFAQLLSTILRSFLRGKIAVSFSSQLARSLTTLCGCLPPEFVESVLGETLRLCPEPKLTDIVRGVMRVVHECVVSEESRRQAVLRSLDESIADGLCNIRSVLLA</sequence>
<dbReference type="InterPro" id="IPR016024">
    <property type="entry name" value="ARM-type_fold"/>
</dbReference>
<reference evidence="2 3" key="1">
    <citation type="journal article" date="2018" name="Microb. Genom.">
        <title>Expanding an expanded genome: long-read sequencing of Trypanosoma cruzi.</title>
        <authorList>
            <person name="Berna L."/>
            <person name="Rodriguez M."/>
            <person name="Chiribao M.L."/>
            <person name="Parodi-Talice A."/>
            <person name="Pita S."/>
            <person name="Rijo G."/>
            <person name="Alvarez-Valin F."/>
            <person name="Robello C."/>
        </authorList>
    </citation>
    <scope>NUCLEOTIDE SEQUENCE [LARGE SCALE GENOMIC DNA]</scope>
    <source>
        <strain evidence="2 3">Dm28c</strain>
    </source>
</reference>
<dbReference type="VEuPathDB" id="TriTrypDB:TCSYLVIO_009928"/>
<gene>
    <name evidence="2" type="ORF">C4B63_13g165</name>
</gene>
<dbReference type="OrthoDB" id="270594at2759"/>
<dbReference type="VEuPathDB" id="TriTrypDB:C3747_7g187"/>
<proteinExistence type="predicted"/>
<dbReference type="VEuPathDB" id="TriTrypDB:ECC02_003853"/>
<evidence type="ECO:0000313" key="2">
    <source>
        <dbReference type="EMBL" id="PWU98186.1"/>
    </source>
</evidence>
<feature type="coiled-coil region" evidence="1">
    <location>
        <begin position="485"/>
        <end position="512"/>
    </location>
</feature>
<protein>
    <recommendedName>
        <fullName evidence="4">Trans-sialidase</fullName>
    </recommendedName>
</protein>
<dbReference type="VEuPathDB" id="TriTrypDB:C4B63_13g165"/>
<dbReference type="VEuPathDB" id="TriTrypDB:TcCLB.510963.5"/>
<dbReference type="SUPFAM" id="SSF48371">
    <property type="entry name" value="ARM repeat"/>
    <property type="match status" value="1"/>
</dbReference>
<dbReference type="VEuPathDB" id="TriTrypDB:TCDM_01237"/>
<accession>A0A2V2VQZ4</accession>
<dbReference type="VEuPathDB" id="TriTrypDB:TcCL_NonESM08748"/>
<evidence type="ECO:0008006" key="4">
    <source>
        <dbReference type="Google" id="ProtNLM"/>
    </source>
</evidence>
<name>A0A2V2VQZ4_TRYCR</name>
<comment type="caution">
    <text evidence="2">The sequence shown here is derived from an EMBL/GenBank/DDBJ whole genome shotgun (WGS) entry which is preliminary data.</text>
</comment>
<organism evidence="2 3">
    <name type="scientific">Trypanosoma cruzi</name>
    <dbReference type="NCBI Taxonomy" id="5693"/>
    <lineage>
        <taxon>Eukaryota</taxon>
        <taxon>Discoba</taxon>
        <taxon>Euglenozoa</taxon>
        <taxon>Kinetoplastea</taxon>
        <taxon>Metakinetoplastina</taxon>
        <taxon>Trypanosomatida</taxon>
        <taxon>Trypanosomatidae</taxon>
        <taxon>Trypanosoma</taxon>
        <taxon>Schizotrypanum</taxon>
    </lineage>
</organism>